<dbReference type="PROSITE" id="PS51257">
    <property type="entry name" value="PROKAR_LIPOPROTEIN"/>
    <property type="match status" value="1"/>
</dbReference>
<dbReference type="AlphaFoldDB" id="A0A291HU11"/>
<evidence type="ECO:0000313" key="2">
    <source>
        <dbReference type="Proteomes" id="UP000217763"/>
    </source>
</evidence>
<organism evidence="1 2">
    <name type="scientific">Zobellella denitrificans</name>
    <dbReference type="NCBI Taxonomy" id="347534"/>
    <lineage>
        <taxon>Bacteria</taxon>
        <taxon>Pseudomonadati</taxon>
        <taxon>Pseudomonadota</taxon>
        <taxon>Gammaproteobacteria</taxon>
        <taxon>Aeromonadales</taxon>
        <taxon>Aeromonadaceae</taxon>
        <taxon>Zobellella</taxon>
    </lineage>
</organism>
<dbReference type="EMBL" id="CP012621">
    <property type="protein sequence ID" value="ATG75579.1"/>
    <property type="molecule type" value="Genomic_DNA"/>
</dbReference>
<dbReference type="KEGG" id="zdf:AN401_18410"/>
<reference evidence="2" key="1">
    <citation type="submission" date="2015-09" db="EMBL/GenBank/DDBJ databases">
        <authorList>
            <person name="Shao Z."/>
            <person name="Wang L."/>
        </authorList>
    </citation>
    <scope>NUCLEOTIDE SEQUENCE [LARGE SCALE GENOMIC DNA]</scope>
    <source>
        <strain evidence="2">F13-1</strain>
    </source>
</reference>
<name>A0A291HU11_9GAMM</name>
<dbReference type="Proteomes" id="UP000217763">
    <property type="component" value="Chromosome"/>
</dbReference>
<protein>
    <submittedName>
        <fullName evidence="1">Uncharacterized protein</fullName>
    </submittedName>
</protein>
<proteinExistence type="predicted"/>
<evidence type="ECO:0000313" key="1">
    <source>
        <dbReference type="EMBL" id="ATG75579.1"/>
    </source>
</evidence>
<dbReference type="RefSeq" id="WP_094038717.1">
    <property type="nucleotide sequence ID" value="NZ_CP012621.1"/>
</dbReference>
<accession>A0A291HU11</accession>
<keyword evidence="2" id="KW-1185">Reference proteome</keyword>
<sequence length="166" mass="17351">MKKIVAGAMALLVVGCASESDNQGGEQYRYSPPVAKATNNTLEMAIPVDLVWARAEKWFREQGLNLESSQRGAGLMTASAAQSADGLAWLDCGTMGSKVALGNPNLQINMIITQSGNNSVATVSVKGDTALFFVEASGERIPAPSITPVCVSRGSLEQSLFASLGN</sequence>
<dbReference type="OrthoDB" id="5586896at2"/>
<gene>
    <name evidence="1" type="ORF">AN401_18410</name>
</gene>